<name>A0ABW1FVM3_9ACTN</name>
<dbReference type="InterPro" id="IPR024747">
    <property type="entry name" value="Pyridox_Oxase-rel"/>
</dbReference>
<dbReference type="InterPro" id="IPR012349">
    <property type="entry name" value="Split_barrel_FMN-bd"/>
</dbReference>
<dbReference type="Pfam" id="PF12900">
    <property type="entry name" value="Pyridox_ox_2"/>
    <property type="match status" value="1"/>
</dbReference>
<dbReference type="Gene3D" id="2.30.110.10">
    <property type="entry name" value="Electron Transport, Fmn-binding Protein, Chain A"/>
    <property type="match status" value="1"/>
</dbReference>
<dbReference type="EC" id="1.-.-.-" evidence="1"/>
<protein>
    <submittedName>
        <fullName evidence="1">Pyridoxamine 5'-phosphate oxidase family protein</fullName>
        <ecNumber evidence="1">1.-.-.-</ecNumber>
    </submittedName>
</protein>
<reference evidence="2" key="1">
    <citation type="journal article" date="2019" name="Int. J. Syst. Evol. Microbiol.">
        <title>The Global Catalogue of Microorganisms (GCM) 10K type strain sequencing project: providing services to taxonomists for standard genome sequencing and annotation.</title>
        <authorList>
            <consortium name="The Broad Institute Genomics Platform"/>
            <consortium name="The Broad Institute Genome Sequencing Center for Infectious Disease"/>
            <person name="Wu L."/>
            <person name="Ma J."/>
        </authorList>
    </citation>
    <scope>NUCLEOTIDE SEQUENCE [LARGE SCALE GENOMIC DNA]</scope>
    <source>
        <strain evidence="2">JCM 4816</strain>
    </source>
</reference>
<dbReference type="Proteomes" id="UP001596174">
    <property type="component" value="Unassembled WGS sequence"/>
</dbReference>
<proteinExistence type="predicted"/>
<dbReference type="EMBL" id="JBHSQJ010000004">
    <property type="protein sequence ID" value="MFC5905800.1"/>
    <property type="molecule type" value="Genomic_DNA"/>
</dbReference>
<evidence type="ECO:0000313" key="2">
    <source>
        <dbReference type="Proteomes" id="UP001596174"/>
    </source>
</evidence>
<dbReference type="GO" id="GO:0016491">
    <property type="term" value="F:oxidoreductase activity"/>
    <property type="evidence" value="ECO:0007669"/>
    <property type="project" value="UniProtKB-KW"/>
</dbReference>
<organism evidence="1 2">
    <name type="scientific">Streptacidiphilus monticola</name>
    <dbReference type="NCBI Taxonomy" id="2161674"/>
    <lineage>
        <taxon>Bacteria</taxon>
        <taxon>Bacillati</taxon>
        <taxon>Actinomycetota</taxon>
        <taxon>Actinomycetes</taxon>
        <taxon>Kitasatosporales</taxon>
        <taxon>Streptomycetaceae</taxon>
        <taxon>Streptacidiphilus</taxon>
    </lineage>
</organism>
<keyword evidence="2" id="KW-1185">Reference proteome</keyword>
<evidence type="ECO:0000313" key="1">
    <source>
        <dbReference type="EMBL" id="MFC5905800.1"/>
    </source>
</evidence>
<sequence>MLGSVSYGRVVLSHQALPAIGPVNHLLADGCVVIRTRRGAALLGPGQDGAVVAFEADALDPAARSGWSVVVAGVPTLVSDPEELRRYQRELRPWMGCETEHMVRFSADRSPAAESGDGAEFCVRAEN</sequence>
<accession>A0ABW1FVM3</accession>
<keyword evidence="1" id="KW-0560">Oxidoreductase</keyword>
<dbReference type="SUPFAM" id="SSF50475">
    <property type="entry name" value="FMN-binding split barrel"/>
    <property type="match status" value="1"/>
</dbReference>
<gene>
    <name evidence="1" type="ORF">ACFP3V_00980</name>
</gene>
<comment type="caution">
    <text evidence="1">The sequence shown here is derived from an EMBL/GenBank/DDBJ whole genome shotgun (WGS) entry which is preliminary data.</text>
</comment>
<dbReference type="RefSeq" id="WP_380578582.1">
    <property type="nucleotide sequence ID" value="NZ_JBHSQJ010000004.1"/>
</dbReference>